<name>A0ABN0XM84_9ACTN</name>
<dbReference type="Gene3D" id="1.10.357.10">
    <property type="entry name" value="Tetracycline Repressor, domain 2"/>
    <property type="match status" value="1"/>
</dbReference>
<dbReference type="SUPFAM" id="SSF48498">
    <property type="entry name" value="Tetracyclin repressor-like, C-terminal domain"/>
    <property type="match status" value="1"/>
</dbReference>
<evidence type="ECO:0000256" key="4">
    <source>
        <dbReference type="PROSITE-ProRule" id="PRU00335"/>
    </source>
</evidence>
<sequence length="205" mass="21153">MARPRKFTDERLLTAAGVVISRLGPGFTLADVAREAGVAVGTVAQRFGSKHGLLAAMTRAAVRSTREGMRTAAEADGDPVVAVIELLVGAFAPLDDPGRAANNLAQLAVDLADEELRGLLAELHAALEDGLVPLLERAVREGRLPGAPAARVAARVLAAVADGTALHWSARPAGGLCDRLRTDLGAVLTGWSHGSDVTIEGSEGM</sequence>
<feature type="DNA-binding region" description="H-T-H motif" evidence="4">
    <location>
        <begin position="28"/>
        <end position="47"/>
    </location>
</feature>
<dbReference type="SUPFAM" id="SSF46689">
    <property type="entry name" value="Homeodomain-like"/>
    <property type="match status" value="1"/>
</dbReference>
<dbReference type="RefSeq" id="WP_252799281.1">
    <property type="nucleotide sequence ID" value="NZ_BAAABM010000066.1"/>
</dbReference>
<evidence type="ECO:0000256" key="1">
    <source>
        <dbReference type="ARBA" id="ARBA00023015"/>
    </source>
</evidence>
<dbReference type="PANTHER" id="PTHR30055:SF234">
    <property type="entry name" value="HTH-TYPE TRANSCRIPTIONAL REGULATOR BETI"/>
    <property type="match status" value="1"/>
</dbReference>
<evidence type="ECO:0000256" key="3">
    <source>
        <dbReference type="ARBA" id="ARBA00023163"/>
    </source>
</evidence>
<dbReference type="InterPro" id="IPR001647">
    <property type="entry name" value="HTH_TetR"/>
</dbReference>
<dbReference type="Proteomes" id="UP001501822">
    <property type="component" value="Unassembled WGS sequence"/>
</dbReference>
<accession>A0ABN0XM84</accession>
<keyword evidence="3" id="KW-0804">Transcription</keyword>
<dbReference type="InterPro" id="IPR050109">
    <property type="entry name" value="HTH-type_TetR-like_transc_reg"/>
</dbReference>
<dbReference type="InterPro" id="IPR009057">
    <property type="entry name" value="Homeodomain-like_sf"/>
</dbReference>
<comment type="caution">
    <text evidence="6">The sequence shown here is derived from an EMBL/GenBank/DDBJ whole genome shotgun (WGS) entry which is preliminary data.</text>
</comment>
<dbReference type="PROSITE" id="PS50977">
    <property type="entry name" value="HTH_TETR_2"/>
    <property type="match status" value="1"/>
</dbReference>
<reference evidence="6 7" key="1">
    <citation type="journal article" date="2019" name="Int. J. Syst. Evol. Microbiol.">
        <title>The Global Catalogue of Microorganisms (GCM) 10K type strain sequencing project: providing services to taxonomists for standard genome sequencing and annotation.</title>
        <authorList>
            <consortium name="The Broad Institute Genomics Platform"/>
            <consortium name="The Broad Institute Genome Sequencing Center for Infectious Disease"/>
            <person name="Wu L."/>
            <person name="Ma J."/>
        </authorList>
    </citation>
    <scope>NUCLEOTIDE SEQUENCE [LARGE SCALE GENOMIC DNA]</scope>
    <source>
        <strain evidence="6 7">JCM 3146</strain>
    </source>
</reference>
<keyword evidence="2 4" id="KW-0238">DNA-binding</keyword>
<protein>
    <submittedName>
        <fullName evidence="6">TetR/AcrR family transcriptional regulator</fullName>
    </submittedName>
</protein>
<dbReference type="PANTHER" id="PTHR30055">
    <property type="entry name" value="HTH-TYPE TRANSCRIPTIONAL REGULATOR RUTR"/>
    <property type="match status" value="1"/>
</dbReference>
<evidence type="ECO:0000313" key="7">
    <source>
        <dbReference type="Proteomes" id="UP001501822"/>
    </source>
</evidence>
<dbReference type="InterPro" id="IPR036271">
    <property type="entry name" value="Tet_transcr_reg_TetR-rel_C_sf"/>
</dbReference>
<keyword evidence="1" id="KW-0805">Transcription regulation</keyword>
<evidence type="ECO:0000259" key="5">
    <source>
        <dbReference type="PROSITE" id="PS50977"/>
    </source>
</evidence>
<gene>
    <name evidence="6" type="ORF">GCM10010151_67100</name>
</gene>
<dbReference type="EMBL" id="BAAABM010000066">
    <property type="protein sequence ID" value="GAA0367755.1"/>
    <property type="molecule type" value="Genomic_DNA"/>
</dbReference>
<evidence type="ECO:0000256" key="2">
    <source>
        <dbReference type="ARBA" id="ARBA00023125"/>
    </source>
</evidence>
<keyword evidence="7" id="KW-1185">Reference proteome</keyword>
<feature type="domain" description="HTH tetR-type" evidence="5">
    <location>
        <begin position="6"/>
        <end position="65"/>
    </location>
</feature>
<proteinExistence type="predicted"/>
<dbReference type="Pfam" id="PF00440">
    <property type="entry name" value="TetR_N"/>
    <property type="match status" value="1"/>
</dbReference>
<organism evidence="6 7">
    <name type="scientific">Actinoallomurus spadix</name>
    <dbReference type="NCBI Taxonomy" id="79912"/>
    <lineage>
        <taxon>Bacteria</taxon>
        <taxon>Bacillati</taxon>
        <taxon>Actinomycetota</taxon>
        <taxon>Actinomycetes</taxon>
        <taxon>Streptosporangiales</taxon>
        <taxon>Thermomonosporaceae</taxon>
        <taxon>Actinoallomurus</taxon>
    </lineage>
</organism>
<evidence type="ECO:0000313" key="6">
    <source>
        <dbReference type="EMBL" id="GAA0367755.1"/>
    </source>
</evidence>